<dbReference type="InterPro" id="IPR001841">
    <property type="entry name" value="Znf_RING"/>
</dbReference>
<feature type="domain" description="PHD-type" evidence="6">
    <location>
        <begin position="644"/>
        <end position="694"/>
    </location>
</feature>
<evidence type="ECO:0000256" key="1">
    <source>
        <dbReference type="ARBA" id="ARBA00022723"/>
    </source>
</evidence>
<dbReference type="PANTHER" id="PTHR47162:SF9">
    <property type="entry name" value="PHD FINGER PROTEIN EHD3-LIKE"/>
    <property type="match status" value="1"/>
</dbReference>
<feature type="domain" description="RING-type" evidence="7">
    <location>
        <begin position="756"/>
        <end position="802"/>
    </location>
</feature>
<dbReference type="EMBL" id="BSYO01000040">
    <property type="protein sequence ID" value="GMH31237.1"/>
    <property type="molecule type" value="Genomic_DNA"/>
</dbReference>
<dbReference type="Gene3D" id="3.30.40.10">
    <property type="entry name" value="Zinc/RING finger domain, C3HC4 (zinc finger)"/>
    <property type="match status" value="2"/>
</dbReference>
<dbReference type="AlphaFoldDB" id="A0AAD3TKQ9"/>
<accession>A0AAD3TKQ9</accession>
<feature type="region of interest" description="Disordered" evidence="5">
    <location>
        <begin position="145"/>
        <end position="164"/>
    </location>
</feature>
<organism evidence="8 9">
    <name type="scientific">Nepenthes gracilis</name>
    <name type="common">Slender pitcher plant</name>
    <dbReference type="NCBI Taxonomy" id="150966"/>
    <lineage>
        <taxon>Eukaryota</taxon>
        <taxon>Viridiplantae</taxon>
        <taxon>Streptophyta</taxon>
        <taxon>Embryophyta</taxon>
        <taxon>Tracheophyta</taxon>
        <taxon>Spermatophyta</taxon>
        <taxon>Magnoliopsida</taxon>
        <taxon>eudicotyledons</taxon>
        <taxon>Gunneridae</taxon>
        <taxon>Pentapetalae</taxon>
        <taxon>Caryophyllales</taxon>
        <taxon>Nepenthaceae</taxon>
        <taxon>Nepenthes</taxon>
    </lineage>
</organism>
<dbReference type="PROSITE" id="PS50089">
    <property type="entry name" value="ZF_RING_2"/>
    <property type="match status" value="1"/>
</dbReference>
<comment type="caution">
    <text evidence="8">The sequence shown here is derived from an EMBL/GenBank/DDBJ whole genome shotgun (WGS) entry which is preliminary data.</text>
</comment>
<dbReference type="InterPro" id="IPR011011">
    <property type="entry name" value="Znf_FYVE_PHD"/>
</dbReference>
<dbReference type="PROSITE" id="PS01359">
    <property type="entry name" value="ZF_PHD_1"/>
    <property type="match status" value="2"/>
</dbReference>
<evidence type="ECO:0000256" key="2">
    <source>
        <dbReference type="ARBA" id="ARBA00022771"/>
    </source>
</evidence>
<feature type="domain" description="PHD-type" evidence="6">
    <location>
        <begin position="801"/>
        <end position="851"/>
    </location>
</feature>
<feature type="compositionally biased region" description="Polar residues" evidence="5">
    <location>
        <begin position="145"/>
        <end position="154"/>
    </location>
</feature>
<protein>
    <submittedName>
        <fullName evidence="8">Uncharacterized protein</fullName>
    </submittedName>
</protein>
<name>A0AAD3TKQ9_NEPGR</name>
<evidence type="ECO:0000259" key="7">
    <source>
        <dbReference type="PROSITE" id="PS50089"/>
    </source>
</evidence>
<evidence type="ECO:0000256" key="4">
    <source>
        <dbReference type="PROSITE-ProRule" id="PRU00175"/>
    </source>
</evidence>
<keyword evidence="2 4" id="KW-0863">Zinc-finger</keyword>
<dbReference type="SMART" id="SM00184">
    <property type="entry name" value="RING"/>
    <property type="match status" value="2"/>
</dbReference>
<evidence type="ECO:0000256" key="5">
    <source>
        <dbReference type="SAM" id="MobiDB-lite"/>
    </source>
</evidence>
<evidence type="ECO:0000313" key="9">
    <source>
        <dbReference type="Proteomes" id="UP001279734"/>
    </source>
</evidence>
<dbReference type="InterPro" id="IPR001965">
    <property type="entry name" value="Znf_PHD"/>
</dbReference>
<dbReference type="PROSITE" id="PS50016">
    <property type="entry name" value="ZF_PHD_2"/>
    <property type="match status" value="2"/>
</dbReference>
<proteinExistence type="predicted"/>
<dbReference type="SUPFAM" id="SSF57903">
    <property type="entry name" value="FYVE/PHD zinc finger"/>
    <property type="match status" value="2"/>
</dbReference>
<dbReference type="InterPro" id="IPR013083">
    <property type="entry name" value="Znf_RING/FYVE/PHD"/>
</dbReference>
<dbReference type="Proteomes" id="UP001279734">
    <property type="component" value="Unassembled WGS sequence"/>
</dbReference>
<dbReference type="GO" id="GO:0008270">
    <property type="term" value="F:zinc ion binding"/>
    <property type="evidence" value="ECO:0007669"/>
    <property type="project" value="UniProtKB-KW"/>
</dbReference>
<keyword evidence="1" id="KW-0479">Metal-binding</keyword>
<dbReference type="SMART" id="SM00249">
    <property type="entry name" value="PHD"/>
    <property type="match status" value="3"/>
</dbReference>
<gene>
    <name evidence="8" type="ORF">Nepgr_033080</name>
</gene>
<sequence length="923" mass="101576">MAHPLFPRLEAISDSLSGNLHQSLVMVPAPNNSFGDVHKGFPDRFALKPLPGQAHQSSSVSWAEKVQKANLGGKVVLGLVKSNDIIIYKDPIESSKTIDEAGFGNEKLPNNHAIESRTGIQLRRDPCPGVSCSNTFAVLHLASDASQLQDTDPPNGNDEEGEISGNFIRAPLGQIITQPCSLDRDRNAPSCRNGYPSTTCVLEDLRSSSDVMVLKELEHKHFPNAHMDPNSMCQGIQPPTSIYSCSNINKLLKGRDPIRVVTKPNDAKHDRTQQEATSFVEMGIIALICSTETQSPNACNGPTHKGCVINGGDLKPSRCSSEPKGDGINGFAVESARYGTYASGGSSSARSGKTLATYKRRKCTESKPVLSEKLSSTSATDSELEEFKMIEQLLEISIHKNSCEQVCDPKINSHSALNDSKDRSYWRNTLEILCQSLSAEEGGTGGIQGCIRDALFNDPQTESINNAEDTADCHEDQPHIRSDSMVSGSVTASEGPAVVPSNGSSSELRHLIITKQCQKAFSKLIMSQKFASLCKLLSENFHGVKVDKILDFSLINSRMKEGAYEQTPTLFSYDIQQFWRKLNVIGSEMDSLARSLSELSRLFCRELAGGLGHGASNDRKDELHAWDSDWRSRLEQADASVYTASTCRCCGEKSDGRDCLVCDSCEELFHVSCIQPAVKEIPHKNWYCSNCTTTSAELLHEDCVVCERLNAAASVGTDEDMFDTVAEESVDELEQSSSCILANGFQVFKGDKKLRCKVCLNLLQNGEVFRVCEHFCRKTYHIRCLTNKQLKSYGPHWYCPCCLCRVCFTDKDDDKVVLCDACDHAYHIYCMNPPLDSIPSGSWFCKKCASGIEAICQAKRVYQNLGEEEKTGAERKRVFTTCRKKSNLERKEDGSGGVDMLLTAANTINYQEELAALYTNTKG</sequence>
<dbReference type="PANTHER" id="PTHR47162">
    <property type="entry name" value="OS02G0192300 PROTEIN"/>
    <property type="match status" value="1"/>
</dbReference>
<reference evidence="8" key="1">
    <citation type="submission" date="2023-05" db="EMBL/GenBank/DDBJ databases">
        <title>Nepenthes gracilis genome sequencing.</title>
        <authorList>
            <person name="Fukushima K."/>
        </authorList>
    </citation>
    <scope>NUCLEOTIDE SEQUENCE</scope>
    <source>
        <strain evidence="8">SING2019-196</strain>
    </source>
</reference>
<dbReference type="InterPro" id="IPR019787">
    <property type="entry name" value="Znf_PHD-finger"/>
</dbReference>
<keyword evidence="3" id="KW-0862">Zinc</keyword>
<dbReference type="Pfam" id="PF00628">
    <property type="entry name" value="PHD"/>
    <property type="match status" value="2"/>
</dbReference>
<evidence type="ECO:0000259" key="6">
    <source>
        <dbReference type="PROSITE" id="PS50016"/>
    </source>
</evidence>
<keyword evidence="9" id="KW-1185">Reference proteome</keyword>
<evidence type="ECO:0000313" key="8">
    <source>
        <dbReference type="EMBL" id="GMH31237.1"/>
    </source>
</evidence>
<dbReference type="InterPro" id="IPR019786">
    <property type="entry name" value="Zinc_finger_PHD-type_CS"/>
</dbReference>
<evidence type="ECO:0000256" key="3">
    <source>
        <dbReference type="ARBA" id="ARBA00022833"/>
    </source>
</evidence>